<dbReference type="AlphaFoldDB" id="A1VPJ2"/>
<sequence length="176" mass="18581">MKATISIPVGAAYGESEALPATPESNEVQVAIANLVHSFPGGVAVLAKRAGLSANSLQHKANLNNDTHHLRVDELQRLQRASGSIGPTQVLAAAEGYVCIRINPVMPTSLMDGNARVFSAMADMVLAVRDATEPGLPVTRTQINRIEFHQGELIGAINALGALVRSRMARPEGGQQ</sequence>
<name>A1VPJ2_POLNA</name>
<gene>
    <name evidence="1" type="ordered locus">Pnap_2262</name>
</gene>
<protein>
    <recommendedName>
        <fullName evidence="3">Phage regulatory protein CII (CP76)</fullName>
    </recommendedName>
</protein>
<dbReference type="HOGENOM" id="CLU_126945_0_0_4"/>
<keyword evidence="2" id="KW-1185">Reference proteome</keyword>
<dbReference type="GO" id="GO:0003677">
    <property type="term" value="F:DNA binding"/>
    <property type="evidence" value="ECO:0007669"/>
    <property type="project" value="InterPro"/>
</dbReference>
<dbReference type="InterPro" id="IPR009679">
    <property type="entry name" value="Phage_186_CII-like"/>
</dbReference>
<reference evidence="2" key="1">
    <citation type="journal article" date="2009" name="Environ. Microbiol.">
        <title>The genome of Polaromonas naphthalenivorans strain CJ2, isolated from coal tar-contaminated sediment, reveals physiological and metabolic versatility and evolution through extensive horizontal gene transfer.</title>
        <authorList>
            <person name="Yagi J.M."/>
            <person name="Sims D."/>
            <person name="Brettin T."/>
            <person name="Bruce D."/>
            <person name="Madsen E.L."/>
        </authorList>
    </citation>
    <scope>NUCLEOTIDE SEQUENCE [LARGE SCALE GENOMIC DNA]</scope>
    <source>
        <strain evidence="2">CJ2</strain>
    </source>
</reference>
<dbReference type="OrthoDB" id="6688863at2"/>
<evidence type="ECO:0000313" key="1">
    <source>
        <dbReference type="EMBL" id="ABM37570.1"/>
    </source>
</evidence>
<evidence type="ECO:0008006" key="3">
    <source>
        <dbReference type="Google" id="ProtNLM"/>
    </source>
</evidence>
<organism evidence="1 2">
    <name type="scientific">Polaromonas naphthalenivorans (strain CJ2)</name>
    <dbReference type="NCBI Taxonomy" id="365044"/>
    <lineage>
        <taxon>Bacteria</taxon>
        <taxon>Pseudomonadati</taxon>
        <taxon>Pseudomonadota</taxon>
        <taxon>Betaproteobacteria</taxon>
        <taxon>Burkholderiales</taxon>
        <taxon>Comamonadaceae</taxon>
        <taxon>Polaromonas</taxon>
    </lineage>
</organism>
<dbReference type="Pfam" id="PF06892">
    <property type="entry name" value="Phage_CP76"/>
    <property type="match status" value="1"/>
</dbReference>
<evidence type="ECO:0000313" key="2">
    <source>
        <dbReference type="Proteomes" id="UP000000644"/>
    </source>
</evidence>
<accession>A1VPJ2</accession>
<dbReference type="EMBL" id="CP000529">
    <property type="protein sequence ID" value="ABM37570.1"/>
    <property type="molecule type" value="Genomic_DNA"/>
</dbReference>
<proteinExistence type="predicted"/>
<dbReference type="RefSeq" id="WP_011801648.1">
    <property type="nucleotide sequence ID" value="NC_008781.1"/>
</dbReference>
<dbReference type="KEGG" id="pna:Pnap_2262"/>
<dbReference type="STRING" id="365044.Pnap_2262"/>
<dbReference type="eggNOG" id="ENOG5033C9D">
    <property type="taxonomic scope" value="Bacteria"/>
</dbReference>
<dbReference type="Proteomes" id="UP000000644">
    <property type="component" value="Chromosome"/>
</dbReference>